<comment type="caution">
    <text evidence="3">The sequence shown here is derived from an EMBL/GenBank/DDBJ whole genome shotgun (WGS) entry which is preliminary data.</text>
</comment>
<dbReference type="InterPro" id="IPR001810">
    <property type="entry name" value="F-box_dom"/>
</dbReference>
<feature type="region of interest" description="Disordered" evidence="1">
    <location>
        <begin position="1"/>
        <end position="34"/>
    </location>
</feature>
<reference evidence="3 4" key="1">
    <citation type="submission" date="2018-10" db="EMBL/GenBank/DDBJ databases">
        <title>Fifty Aureobasidium pullulans genomes reveal a recombining polyextremotolerant generalist.</title>
        <authorList>
            <person name="Gostincar C."/>
            <person name="Turk M."/>
            <person name="Zajc J."/>
            <person name="Gunde-Cimerman N."/>
        </authorList>
    </citation>
    <scope>NUCLEOTIDE SEQUENCE [LARGE SCALE GENOMIC DNA]</scope>
    <source>
        <strain evidence="3 4">EXF-9785</strain>
    </source>
</reference>
<evidence type="ECO:0000256" key="1">
    <source>
        <dbReference type="SAM" id="MobiDB-lite"/>
    </source>
</evidence>
<evidence type="ECO:0000313" key="4">
    <source>
        <dbReference type="Proteomes" id="UP000308953"/>
    </source>
</evidence>
<dbReference type="Pfam" id="PF00646">
    <property type="entry name" value="F-box"/>
    <property type="match status" value="1"/>
</dbReference>
<feature type="domain" description="F-box" evidence="2">
    <location>
        <begin position="40"/>
        <end position="86"/>
    </location>
</feature>
<dbReference type="AlphaFoldDB" id="A0A4S9E9R2"/>
<dbReference type="InterPro" id="IPR036047">
    <property type="entry name" value="F-box-like_dom_sf"/>
</dbReference>
<protein>
    <recommendedName>
        <fullName evidence="2">F-box domain-containing protein</fullName>
    </recommendedName>
</protein>
<dbReference type="EMBL" id="QZAV01000295">
    <property type="protein sequence ID" value="THX30922.1"/>
    <property type="molecule type" value="Genomic_DNA"/>
</dbReference>
<dbReference type="Proteomes" id="UP000308953">
    <property type="component" value="Unassembled WGS sequence"/>
</dbReference>
<evidence type="ECO:0000313" key="3">
    <source>
        <dbReference type="EMBL" id="THX30922.1"/>
    </source>
</evidence>
<dbReference type="SUPFAM" id="SSF81383">
    <property type="entry name" value="F-box domain"/>
    <property type="match status" value="1"/>
</dbReference>
<accession>A0A4S9E9R2</accession>
<proteinExistence type="predicted"/>
<dbReference type="SMART" id="SM00256">
    <property type="entry name" value="FBOX"/>
    <property type="match status" value="1"/>
</dbReference>
<organism evidence="3 4">
    <name type="scientific">Aureobasidium pullulans</name>
    <name type="common">Black yeast</name>
    <name type="synonym">Pullularia pullulans</name>
    <dbReference type="NCBI Taxonomy" id="5580"/>
    <lineage>
        <taxon>Eukaryota</taxon>
        <taxon>Fungi</taxon>
        <taxon>Dikarya</taxon>
        <taxon>Ascomycota</taxon>
        <taxon>Pezizomycotina</taxon>
        <taxon>Dothideomycetes</taxon>
        <taxon>Dothideomycetidae</taxon>
        <taxon>Dothideales</taxon>
        <taxon>Saccotheciaceae</taxon>
        <taxon>Aureobasidium</taxon>
    </lineage>
</organism>
<dbReference type="PROSITE" id="PS50181">
    <property type="entry name" value="FBOX"/>
    <property type="match status" value="1"/>
</dbReference>
<feature type="compositionally biased region" description="Polar residues" evidence="1">
    <location>
        <begin position="17"/>
        <end position="28"/>
    </location>
</feature>
<gene>
    <name evidence="3" type="ORF">D6D10_08524</name>
</gene>
<sequence>MSTEITAPVHAPPGMPATTSLPDVSPQTKSRKLPPHRKYAKKFLTLPNEILLTISDAVDPEDLPNFRLTCKTLNDVSAKTFGEKRLAHRRFIFTEFSMQGLVDLTAHPVFGPCVKEIMFGTHRVTNNLRTLLNHIEMLGITDNDRAIEVLRLFDEKWTRRSDFETRLLELMLGEALCNLQMWGSGVILGVFDDIQLDPQRKAAHLLGAYGSALEYASLPFRSMVVSENTALQVIRNVCRNVNFQPKSVALYLHGEEIDQENEEALSSFILDDGQLRPEIDACLEDTFTHIGIVSSQRRLDFKQRTRFGESTDRVEYCNVSLGSFARPMRGAILSAPYRHLRIESCAVKINELIHILQAYAGTLRVVELIGVYLWVVDKYDAGRCINRVLQCLKDDVQLERLVLDDVKAMHIDYSDGILVAKGRSWHGQQRIQRTLAVLIGYDMYGWDRSYGDEGHDGEVWNWSDEDGDYSKDENVPWDEIENGDWDEVGGENEFEIDGWYNQRLAEEVMNRRARIAMARAEA</sequence>
<name>A0A4S9E9R2_AURPU</name>
<evidence type="ECO:0000259" key="2">
    <source>
        <dbReference type="PROSITE" id="PS50181"/>
    </source>
</evidence>
<dbReference type="CDD" id="cd09917">
    <property type="entry name" value="F-box_SF"/>
    <property type="match status" value="1"/>
</dbReference>